<protein>
    <recommendedName>
        <fullName evidence="3">Butirosin biosynthesis protein H N-terminal domain-containing protein</fullName>
    </recommendedName>
</protein>
<accession>V6MDU8</accession>
<proteinExistence type="predicted"/>
<dbReference type="RefSeq" id="WP_023554141.1">
    <property type="nucleotide sequence ID" value="NZ_KI629782.1"/>
</dbReference>
<sequence length="330" mass="38115">MNPPLLSALSPLHDEARSCFTDQLVSVVHWLGRRHELMYLESWGFSLDSASAKATTLGDRVHPGTGDTLANLERYHGIRLYRLNPQSLPEWKGILQQQWSREMPVIISMDTYTCPWDVGYQRFHSSHTCLAVGWDEGEDAIICCDAFYQKERIAYPVSGMEGEIGPCWIFEVVGEERKDVNAQKITRLAVSHFRQLSSLEAILTFSQEITEPEAFKKELQILESGHTYGSPLMLSLLDVARFRKLMAQLFRYLNQLDYSRHLEAFQSEFEEAARRWAVIRAMFIKAQHLRQPEKQAEKLADRIREAASQEQRLSSDMLEWSCQATERDNR</sequence>
<evidence type="ECO:0000313" key="2">
    <source>
        <dbReference type="Proteomes" id="UP000017973"/>
    </source>
</evidence>
<dbReference type="AlphaFoldDB" id="V6MDU8"/>
<dbReference type="STRING" id="1408254.T458_00200"/>
<comment type="caution">
    <text evidence="1">The sequence shown here is derived from an EMBL/GenBank/DDBJ whole genome shotgun (WGS) entry which is preliminary data.</text>
</comment>
<dbReference type="Proteomes" id="UP000017973">
    <property type="component" value="Unassembled WGS sequence"/>
</dbReference>
<dbReference type="HOGENOM" id="CLU_846886_0_0_9"/>
<organism evidence="1 2">
    <name type="scientific">Brevibacillus panacihumi W25</name>
    <dbReference type="NCBI Taxonomy" id="1408254"/>
    <lineage>
        <taxon>Bacteria</taxon>
        <taxon>Bacillati</taxon>
        <taxon>Bacillota</taxon>
        <taxon>Bacilli</taxon>
        <taxon>Bacillales</taxon>
        <taxon>Paenibacillaceae</taxon>
        <taxon>Brevibacillus</taxon>
    </lineage>
</organism>
<gene>
    <name evidence="1" type="ORF">T458_00200</name>
</gene>
<dbReference type="eggNOG" id="ENOG502ZRMC">
    <property type="taxonomic scope" value="Bacteria"/>
</dbReference>
<name>V6MDU8_9BACL</name>
<evidence type="ECO:0008006" key="3">
    <source>
        <dbReference type="Google" id="ProtNLM"/>
    </source>
</evidence>
<keyword evidence="2" id="KW-1185">Reference proteome</keyword>
<dbReference type="OrthoDB" id="2630463at2"/>
<dbReference type="EMBL" id="AYJU01000001">
    <property type="protein sequence ID" value="EST56716.1"/>
    <property type="molecule type" value="Genomic_DNA"/>
</dbReference>
<dbReference type="PATRIC" id="fig|1408254.3.peg.41"/>
<evidence type="ECO:0000313" key="1">
    <source>
        <dbReference type="EMBL" id="EST56716.1"/>
    </source>
</evidence>
<reference evidence="1 2" key="1">
    <citation type="journal article" date="2014" name="Genome Announc.">
        <title>Draft Genome Sequence of Brevibacillus panacihumi Strain W25, a Halotolerant Hydrocarbon-Degrading Bacterium.</title>
        <authorList>
            <person name="Wang X."/>
            <person name="Jin D."/>
            <person name="Zhou L."/>
            <person name="Wu L."/>
            <person name="An W."/>
            <person name="Chen Y."/>
            <person name="Zhao L."/>
        </authorList>
    </citation>
    <scope>NUCLEOTIDE SEQUENCE [LARGE SCALE GENOMIC DNA]</scope>
    <source>
        <strain evidence="1 2">W25</strain>
    </source>
</reference>